<dbReference type="RefSeq" id="WP_121679169.1">
    <property type="nucleotide sequence ID" value="NZ_RCVZ01000002.1"/>
</dbReference>
<evidence type="ECO:0000256" key="1">
    <source>
        <dbReference type="ARBA" id="ARBA00001974"/>
    </source>
</evidence>
<proteinExistence type="inferred from homology"/>
<gene>
    <name evidence="9" type="ORF">D9X91_03445</name>
</gene>
<evidence type="ECO:0000256" key="6">
    <source>
        <dbReference type="ARBA" id="ARBA00023284"/>
    </source>
</evidence>
<dbReference type="InterPro" id="IPR004099">
    <property type="entry name" value="Pyr_nucl-diS_OxRdtase_dimer"/>
</dbReference>
<comment type="cofactor">
    <cofactor evidence="1">
        <name>FAD</name>
        <dbReference type="ChEBI" id="CHEBI:57692"/>
    </cofactor>
</comment>
<dbReference type="AlphaFoldDB" id="A0A3L7K4L9"/>
<dbReference type="Proteomes" id="UP000276770">
    <property type="component" value="Unassembled WGS sequence"/>
</dbReference>
<feature type="domain" description="Pyridine nucleotide-disulphide oxidoreductase dimerisation" evidence="7">
    <location>
        <begin position="330"/>
        <end position="431"/>
    </location>
</feature>
<dbReference type="OrthoDB" id="9792592at2"/>
<dbReference type="Pfam" id="PF07992">
    <property type="entry name" value="Pyr_redox_2"/>
    <property type="match status" value="1"/>
</dbReference>
<evidence type="ECO:0000256" key="3">
    <source>
        <dbReference type="ARBA" id="ARBA00022630"/>
    </source>
</evidence>
<comment type="similarity">
    <text evidence="2">Belongs to the class-III pyridine nucleotide-disulfide oxidoreductase family.</text>
</comment>
<evidence type="ECO:0000259" key="7">
    <source>
        <dbReference type="Pfam" id="PF02852"/>
    </source>
</evidence>
<dbReference type="Gene3D" id="3.50.50.60">
    <property type="entry name" value="FAD/NAD(P)-binding domain"/>
    <property type="match status" value="2"/>
</dbReference>
<reference evidence="9 10" key="1">
    <citation type="submission" date="2018-10" db="EMBL/GenBank/DDBJ databases">
        <title>Falsibacillus sp. genome draft.</title>
        <authorList>
            <person name="Shi S."/>
        </authorList>
    </citation>
    <scope>NUCLEOTIDE SEQUENCE [LARGE SCALE GENOMIC DNA]</scope>
    <source>
        <strain evidence="9 10">GY 10110</strain>
    </source>
</reference>
<dbReference type="SUPFAM" id="SSF51905">
    <property type="entry name" value="FAD/NAD(P)-binding domain"/>
    <property type="match status" value="1"/>
</dbReference>
<comment type="caution">
    <text evidence="9">The sequence shown here is derived from an EMBL/GenBank/DDBJ whole genome shotgun (WGS) entry which is preliminary data.</text>
</comment>
<feature type="domain" description="FAD/NAD(P)-binding" evidence="8">
    <location>
        <begin position="4"/>
        <end position="299"/>
    </location>
</feature>
<name>A0A3L7K4L9_9BACI</name>
<dbReference type="PRINTS" id="PR00368">
    <property type="entry name" value="FADPNR"/>
</dbReference>
<accession>A0A3L7K4L9</accession>
<sequence>MTKHAVIIGGVAGGATAAAQLRRLDSNIKITIVEKGNHISYSNCGIPYFIGGVVEKREKILKETSEFAQKYDCDIRTASEATKINRNEKKITYKHIPSGKIESLDYDILIMSPGASPRIPDISGLPSQNAFTVKSIHDMDTIIDYMENTSPKNAAIIGGGFIGMEMAENLTISGLDVSIIERSEHVMGIMDADLAEVIQDELKKKGVSLFVNEDVISIDSDGRTLRCKSGREIAADMIILALGITPNNQLAIDAGLEIGEATNGILVNEYMQTNDPSIYALGDVVETWDPIFQMPKQVPLAWPAHRQAFIIANHINGENIAYSGTFGTAIIKIFDLTAAMIGHNKTSLKKMNKPFNTTAIESTSHASYYPKPGHLMMKVHYGPESRQIFGAQAVGTDGVDKRIDVLATAMKGNLTVDQLQDLELAYAPPYSSPKDPVNILGYKAK</sequence>
<dbReference type="SUPFAM" id="SSF55424">
    <property type="entry name" value="FAD/NAD-linked reductases, dimerisation (C-terminal) domain"/>
    <property type="match status" value="1"/>
</dbReference>
<organism evidence="9 10">
    <name type="scientific">Falsibacillus albus</name>
    <dbReference type="NCBI Taxonomy" id="2478915"/>
    <lineage>
        <taxon>Bacteria</taxon>
        <taxon>Bacillati</taxon>
        <taxon>Bacillota</taxon>
        <taxon>Bacilli</taxon>
        <taxon>Bacillales</taxon>
        <taxon>Bacillaceae</taxon>
        <taxon>Falsibacillus</taxon>
    </lineage>
</organism>
<keyword evidence="10" id="KW-1185">Reference proteome</keyword>
<dbReference type="EC" id="1.8.1.14" evidence="9"/>
<dbReference type="Pfam" id="PF02852">
    <property type="entry name" value="Pyr_redox_dim"/>
    <property type="match status" value="1"/>
</dbReference>
<dbReference type="PANTHER" id="PTHR43429:SF1">
    <property type="entry name" value="NAD(P)H SULFUR OXIDOREDUCTASE (COA-DEPENDENT)"/>
    <property type="match status" value="1"/>
</dbReference>
<protein>
    <submittedName>
        <fullName evidence="9">CoA-disulfide reductase</fullName>
        <ecNumber evidence="9">1.8.1.14</ecNumber>
    </submittedName>
</protein>
<keyword evidence="4" id="KW-0274">FAD</keyword>
<dbReference type="PRINTS" id="PR00411">
    <property type="entry name" value="PNDRDTASEI"/>
</dbReference>
<keyword evidence="3" id="KW-0285">Flavoprotein</keyword>
<dbReference type="PANTHER" id="PTHR43429">
    <property type="entry name" value="PYRIDINE NUCLEOTIDE-DISULFIDE OXIDOREDUCTASE DOMAIN-CONTAINING"/>
    <property type="match status" value="1"/>
</dbReference>
<evidence type="ECO:0000313" key="9">
    <source>
        <dbReference type="EMBL" id="RLQ97219.1"/>
    </source>
</evidence>
<evidence type="ECO:0000259" key="8">
    <source>
        <dbReference type="Pfam" id="PF07992"/>
    </source>
</evidence>
<dbReference type="GO" id="GO:0050451">
    <property type="term" value="F:CoA-disulfide reductase (NADPH) activity"/>
    <property type="evidence" value="ECO:0007669"/>
    <property type="project" value="UniProtKB-EC"/>
</dbReference>
<dbReference type="InterPro" id="IPR023753">
    <property type="entry name" value="FAD/NAD-binding_dom"/>
</dbReference>
<evidence type="ECO:0000313" key="10">
    <source>
        <dbReference type="Proteomes" id="UP000276770"/>
    </source>
</evidence>
<evidence type="ECO:0000256" key="5">
    <source>
        <dbReference type="ARBA" id="ARBA00023002"/>
    </source>
</evidence>
<dbReference type="InterPro" id="IPR050260">
    <property type="entry name" value="FAD-bd_OxRdtase"/>
</dbReference>
<keyword evidence="6" id="KW-0676">Redox-active center</keyword>
<keyword evidence="5 9" id="KW-0560">Oxidoreductase</keyword>
<evidence type="ECO:0000256" key="4">
    <source>
        <dbReference type="ARBA" id="ARBA00022827"/>
    </source>
</evidence>
<evidence type="ECO:0000256" key="2">
    <source>
        <dbReference type="ARBA" id="ARBA00009130"/>
    </source>
</evidence>
<dbReference type="EMBL" id="RCVZ01000002">
    <property type="protein sequence ID" value="RLQ97219.1"/>
    <property type="molecule type" value="Genomic_DNA"/>
</dbReference>
<dbReference type="InterPro" id="IPR036188">
    <property type="entry name" value="FAD/NAD-bd_sf"/>
</dbReference>
<dbReference type="NCBIfam" id="NF010037">
    <property type="entry name" value="PRK13512.1"/>
    <property type="match status" value="1"/>
</dbReference>
<dbReference type="InterPro" id="IPR016156">
    <property type="entry name" value="FAD/NAD-linked_Rdtase_dimer_sf"/>
</dbReference>